<comment type="caution">
    <text evidence="2">The sequence shown here is derived from an EMBL/GenBank/DDBJ whole genome shotgun (WGS) entry which is preliminary data.</text>
</comment>
<keyword evidence="3" id="KW-1185">Reference proteome</keyword>
<evidence type="ECO:0000256" key="1">
    <source>
        <dbReference type="SAM" id="MobiDB-lite"/>
    </source>
</evidence>
<accession>A0ABR3JNN7</accession>
<protein>
    <submittedName>
        <fullName evidence="2">Uncharacterized protein</fullName>
    </submittedName>
</protein>
<proteinExistence type="predicted"/>
<dbReference type="Pfam" id="PF18759">
    <property type="entry name" value="Plavaka"/>
    <property type="match status" value="1"/>
</dbReference>
<organism evidence="2 3">
    <name type="scientific">Hohenbuehelia grisea</name>
    <dbReference type="NCBI Taxonomy" id="104357"/>
    <lineage>
        <taxon>Eukaryota</taxon>
        <taxon>Fungi</taxon>
        <taxon>Dikarya</taxon>
        <taxon>Basidiomycota</taxon>
        <taxon>Agaricomycotina</taxon>
        <taxon>Agaricomycetes</taxon>
        <taxon>Agaricomycetidae</taxon>
        <taxon>Agaricales</taxon>
        <taxon>Pleurotineae</taxon>
        <taxon>Pleurotaceae</taxon>
        <taxon>Hohenbuehelia</taxon>
    </lineage>
</organism>
<dbReference type="EMBL" id="JASNQZ010000006">
    <property type="protein sequence ID" value="KAL0957171.1"/>
    <property type="molecule type" value="Genomic_DNA"/>
</dbReference>
<evidence type="ECO:0000313" key="2">
    <source>
        <dbReference type="EMBL" id="KAL0957171.1"/>
    </source>
</evidence>
<name>A0ABR3JNN7_9AGAR</name>
<evidence type="ECO:0000313" key="3">
    <source>
        <dbReference type="Proteomes" id="UP001556367"/>
    </source>
</evidence>
<dbReference type="InterPro" id="IPR041078">
    <property type="entry name" value="Plavaka"/>
</dbReference>
<gene>
    <name evidence="2" type="ORF">HGRIS_003263</name>
</gene>
<dbReference type="Proteomes" id="UP001556367">
    <property type="component" value="Unassembled WGS sequence"/>
</dbReference>
<feature type="region of interest" description="Disordered" evidence="1">
    <location>
        <begin position="1"/>
        <end position="54"/>
    </location>
</feature>
<reference evidence="3" key="1">
    <citation type="submission" date="2024-06" db="EMBL/GenBank/DDBJ databases">
        <title>Multi-omics analyses provide insights into the biosynthesis of the anticancer antibiotic pleurotin in Hohenbuehelia grisea.</title>
        <authorList>
            <person name="Weaver J.A."/>
            <person name="Alberti F."/>
        </authorList>
    </citation>
    <scope>NUCLEOTIDE SEQUENCE [LARGE SCALE GENOMIC DNA]</scope>
    <source>
        <strain evidence="3">T-177</strain>
    </source>
</reference>
<sequence length="197" mass="22023">MSPSDFGNDSEPPSPKNLRVDQHPIIDGTPCDINGNDLPAGSPPPIHDNHSTNDYFPFRSRGEFEFADFLYRDIQMSAGKVDRLADILAAMYQDNPAFANHKDLYATIDTIQQGEIPWSAFAVTYDGPLPTSGVVPPWMTTEFEVWFRNPLELLEQQLGNPDFAGETDYAPKRVFDKGNKRQYTDLMSGTGHGNRPT</sequence>